<dbReference type="InterPro" id="IPR011032">
    <property type="entry name" value="GroES-like_sf"/>
</dbReference>
<dbReference type="Pfam" id="PF08240">
    <property type="entry name" value="ADH_N"/>
    <property type="match status" value="1"/>
</dbReference>
<dbReference type="SMART" id="SM00829">
    <property type="entry name" value="PKS_ER"/>
    <property type="match status" value="1"/>
</dbReference>
<feature type="compositionally biased region" description="Low complexity" evidence="1">
    <location>
        <begin position="144"/>
        <end position="157"/>
    </location>
</feature>
<evidence type="ECO:0000313" key="4">
    <source>
        <dbReference type="Proteomes" id="UP001451303"/>
    </source>
</evidence>
<dbReference type="PANTHER" id="PTHR43482:SF1">
    <property type="entry name" value="PROTEIN AST1-RELATED"/>
    <property type="match status" value="1"/>
</dbReference>
<evidence type="ECO:0000313" key="3">
    <source>
        <dbReference type="EMBL" id="KAL0472712.1"/>
    </source>
</evidence>
<dbReference type="Gene3D" id="3.90.180.10">
    <property type="entry name" value="Medium-chain alcohol dehydrogenases, catalytic domain"/>
    <property type="match status" value="1"/>
</dbReference>
<dbReference type="EMBL" id="JAVLET010000002">
    <property type="protein sequence ID" value="KAL0472712.1"/>
    <property type="molecule type" value="Genomic_DNA"/>
</dbReference>
<evidence type="ECO:0000259" key="2">
    <source>
        <dbReference type="SMART" id="SM00829"/>
    </source>
</evidence>
<dbReference type="CDD" id="cd08267">
    <property type="entry name" value="MDR1"/>
    <property type="match status" value="1"/>
</dbReference>
<proteinExistence type="predicted"/>
<dbReference type="InterPro" id="IPR052585">
    <property type="entry name" value="Lipid_raft_assoc_Zn_ADH"/>
</dbReference>
<dbReference type="SUPFAM" id="SSF51735">
    <property type="entry name" value="NAD(P)-binding Rossmann-fold domains"/>
    <property type="match status" value="1"/>
</dbReference>
<dbReference type="InterPro" id="IPR002364">
    <property type="entry name" value="Quin_OxRdtase/zeta-crystal_CS"/>
</dbReference>
<name>A0ABR3DJ94_NEUIN</name>
<gene>
    <name evidence="3" type="ORF">QR685DRAFT_568900</name>
</gene>
<feature type="domain" description="Enoyl reductase (ER)" evidence="2">
    <location>
        <begin position="143"/>
        <end position="482"/>
    </location>
</feature>
<protein>
    <submittedName>
        <fullName evidence="3">NAD(P)-binding protein</fullName>
    </submittedName>
</protein>
<dbReference type="InterPro" id="IPR013154">
    <property type="entry name" value="ADH-like_N"/>
</dbReference>
<dbReference type="Gene3D" id="3.40.50.720">
    <property type="entry name" value="NAD(P)-binding Rossmann-like Domain"/>
    <property type="match status" value="1"/>
</dbReference>
<dbReference type="InterPro" id="IPR020843">
    <property type="entry name" value="ER"/>
</dbReference>
<dbReference type="InterPro" id="IPR013149">
    <property type="entry name" value="ADH-like_C"/>
</dbReference>
<dbReference type="PROSITE" id="PS01162">
    <property type="entry name" value="QOR_ZETA_CRYSTAL"/>
    <property type="match status" value="1"/>
</dbReference>
<reference evidence="3 4" key="1">
    <citation type="submission" date="2023-09" db="EMBL/GenBank/DDBJ databases">
        <title>Multi-omics analysis of a traditional fermented food reveals byproduct-associated fungal strains for waste-to-food upcycling.</title>
        <authorList>
            <consortium name="Lawrence Berkeley National Laboratory"/>
            <person name="Rekdal V.M."/>
            <person name="Villalobos-Escobedo J.M."/>
            <person name="Rodriguez-Valeron N."/>
            <person name="Garcia M.O."/>
            <person name="Vasquez D.P."/>
            <person name="Damayanti I."/>
            <person name="Sorensen P.M."/>
            <person name="Baidoo E.E."/>
            <person name="De Carvalho A.C."/>
            <person name="Riley R."/>
            <person name="Lipzen A."/>
            <person name="He G."/>
            <person name="Yan M."/>
            <person name="Haridas S."/>
            <person name="Daum C."/>
            <person name="Yoshinaga Y."/>
            <person name="Ng V."/>
            <person name="Grigoriev I.V."/>
            <person name="Munk R."/>
            <person name="Nuraida L."/>
            <person name="Wijaya C.H."/>
            <person name="Morales P.-C."/>
            <person name="Keasling J.D."/>
        </authorList>
    </citation>
    <scope>NUCLEOTIDE SEQUENCE [LARGE SCALE GENOMIC DNA]</scope>
    <source>
        <strain evidence="3 4">FGSC 2613</strain>
    </source>
</reference>
<feature type="region of interest" description="Disordered" evidence="1">
    <location>
        <begin position="137"/>
        <end position="157"/>
    </location>
</feature>
<dbReference type="Pfam" id="PF00107">
    <property type="entry name" value="ADH_zinc_N"/>
    <property type="match status" value="1"/>
</dbReference>
<organism evidence="3 4">
    <name type="scientific">Neurospora intermedia</name>
    <dbReference type="NCBI Taxonomy" id="5142"/>
    <lineage>
        <taxon>Eukaryota</taxon>
        <taxon>Fungi</taxon>
        <taxon>Dikarya</taxon>
        <taxon>Ascomycota</taxon>
        <taxon>Pezizomycotina</taxon>
        <taxon>Sordariomycetes</taxon>
        <taxon>Sordariomycetidae</taxon>
        <taxon>Sordariales</taxon>
        <taxon>Sordariaceae</taxon>
        <taxon>Neurospora</taxon>
    </lineage>
</organism>
<evidence type="ECO:0000256" key="1">
    <source>
        <dbReference type="SAM" id="MobiDB-lite"/>
    </source>
</evidence>
<dbReference type="InterPro" id="IPR036291">
    <property type="entry name" value="NAD(P)-bd_dom_sf"/>
</dbReference>
<dbReference type="PANTHER" id="PTHR43482">
    <property type="entry name" value="PROTEIN AST1-RELATED"/>
    <property type="match status" value="1"/>
</dbReference>
<sequence>MVGGRKVLSLESRRRTGALDPGWPKLSSRSGVALTRQRQLWFHPGAVFVSSFLPSYHHQAFNYRPGHFFPSINYIQVQPTIITLHFNITNINNTIHTTSPPSPTRSTVTQHQPAMALDLPPKMRAWTLTSAGLTLSPSHPLPGSTPSTAPSATTQSQPTITGNNLLLKITHAALNPVDLHILRLFPHWLPFRRNPTPGFDFCGRVIGAGPDVDANEFTVGDVVCGALGAGDVFWGKGSLAEYLLVSSSLVAKRPKTWGGLNGRGEVSGEEAVGLFGIAGQTAVLMAQTAGVSADADWKGKKCLVNGASGGVGSILTQILRGKGAEVWGTTGSAEGEELVTQCGGKVVNYKDHHPVTAHLAELFGEDKLDFIFDCAGSQEMFSQSPAYLKKEGKFISIAGGPSQGVVPYVKNKLRPVWLGRTPREFELLLLIPGKKTVREVGRLMEEGIIERGLVDGGVWEMEELVEAYERLGSGRAKGKVVIRVGE</sequence>
<comment type="caution">
    <text evidence="3">The sequence shown here is derived from an EMBL/GenBank/DDBJ whole genome shotgun (WGS) entry which is preliminary data.</text>
</comment>
<keyword evidence="4" id="KW-1185">Reference proteome</keyword>
<accession>A0ABR3DJ94</accession>
<dbReference type="SUPFAM" id="SSF50129">
    <property type="entry name" value="GroES-like"/>
    <property type="match status" value="1"/>
</dbReference>
<dbReference type="Proteomes" id="UP001451303">
    <property type="component" value="Unassembled WGS sequence"/>
</dbReference>